<accession>C4GDA2</accession>
<name>C4GDA2_9FIRM</name>
<keyword evidence="2 6" id="KW-0378">Hydrolase</keyword>
<protein>
    <submittedName>
        <fullName evidence="6">Oligo-1,6-glucosidase</fullName>
        <ecNumber evidence="6">3.2.1.10</ecNumber>
    </submittedName>
</protein>
<gene>
    <name evidence="6" type="primary">malL</name>
    <name evidence="6" type="ORF">GCWU000342_02075</name>
</gene>
<dbReference type="Pfam" id="PF00128">
    <property type="entry name" value="Alpha-amylase"/>
    <property type="match status" value="1"/>
</dbReference>
<dbReference type="STRING" id="626523.GCWU000342_02075"/>
<dbReference type="AlphaFoldDB" id="C4GDA2"/>
<dbReference type="GO" id="GO:0004574">
    <property type="term" value="F:oligo-1,6-glucosidase activity"/>
    <property type="evidence" value="ECO:0007669"/>
    <property type="project" value="UniProtKB-EC"/>
</dbReference>
<dbReference type="NCBIfam" id="NF008183">
    <property type="entry name" value="PRK10933.1"/>
    <property type="match status" value="1"/>
</dbReference>
<dbReference type="Gene3D" id="3.20.20.80">
    <property type="entry name" value="Glycosidases"/>
    <property type="match status" value="1"/>
</dbReference>
<dbReference type="FunFam" id="3.90.400.10:FF:000002">
    <property type="entry name" value="Sucrose isomerase"/>
    <property type="match status" value="1"/>
</dbReference>
<dbReference type="Gene3D" id="3.90.400.10">
    <property type="entry name" value="Oligo-1,6-glucosidase, Domain 2"/>
    <property type="match status" value="1"/>
</dbReference>
<keyword evidence="7" id="KW-1185">Reference proteome</keyword>
<dbReference type="SUPFAM" id="SSF51445">
    <property type="entry name" value="(Trans)glycosidases"/>
    <property type="match status" value="1"/>
</dbReference>
<dbReference type="FunFam" id="2.60.40.1180:FF:000007">
    <property type="entry name" value="Sucrose isomerase"/>
    <property type="match status" value="1"/>
</dbReference>
<dbReference type="eggNOG" id="COG0366">
    <property type="taxonomic scope" value="Bacteria"/>
</dbReference>
<comment type="caution">
    <text evidence="6">The sequence shown here is derived from an EMBL/GenBank/DDBJ whole genome shotgun (WGS) entry which is preliminary data.</text>
</comment>
<comment type="similarity">
    <text evidence="1">Belongs to the glycosyl hydrolase 13 family.</text>
</comment>
<evidence type="ECO:0000313" key="7">
    <source>
        <dbReference type="Proteomes" id="UP000003494"/>
    </source>
</evidence>
<dbReference type="InterPro" id="IPR013780">
    <property type="entry name" value="Glyco_hydro_b"/>
</dbReference>
<dbReference type="SUPFAM" id="SSF51011">
    <property type="entry name" value="Glycosyl hydrolase domain"/>
    <property type="match status" value="1"/>
</dbReference>
<evidence type="ECO:0000313" key="6">
    <source>
        <dbReference type="EMBL" id="EEP27381.1"/>
    </source>
</evidence>
<feature type="compositionally biased region" description="Basic and acidic residues" evidence="4">
    <location>
        <begin position="14"/>
        <end position="28"/>
    </location>
</feature>
<organism evidence="6 7">
    <name type="scientific">Shuttleworthella satelles DSM 14600</name>
    <dbReference type="NCBI Taxonomy" id="626523"/>
    <lineage>
        <taxon>Bacteria</taxon>
        <taxon>Bacillati</taxon>
        <taxon>Bacillota</taxon>
        <taxon>Clostridia</taxon>
        <taxon>Lachnospirales</taxon>
        <taxon>Lachnospiraceae</taxon>
        <taxon>Shuttleworthella</taxon>
    </lineage>
</organism>
<dbReference type="InterPro" id="IPR017853">
    <property type="entry name" value="GH"/>
</dbReference>
<feature type="region of interest" description="Disordered" evidence="4">
    <location>
        <begin position="14"/>
        <end position="47"/>
    </location>
</feature>
<dbReference type="EC" id="3.2.1.10" evidence="6"/>
<dbReference type="PANTHER" id="PTHR10357">
    <property type="entry name" value="ALPHA-AMYLASE FAMILY MEMBER"/>
    <property type="match status" value="1"/>
</dbReference>
<dbReference type="EMBL" id="ACIP02000007">
    <property type="protein sequence ID" value="EEP27381.1"/>
    <property type="molecule type" value="Genomic_DNA"/>
</dbReference>
<evidence type="ECO:0000256" key="1">
    <source>
        <dbReference type="ARBA" id="ARBA00008061"/>
    </source>
</evidence>
<dbReference type="Proteomes" id="UP000003494">
    <property type="component" value="Unassembled WGS sequence"/>
</dbReference>
<dbReference type="SMART" id="SM00642">
    <property type="entry name" value="Aamy"/>
    <property type="match status" value="1"/>
</dbReference>
<dbReference type="Pfam" id="PF23915">
    <property type="entry name" value="SusG_C"/>
    <property type="match status" value="1"/>
</dbReference>
<dbReference type="InterPro" id="IPR056300">
    <property type="entry name" value="SusG-like_C"/>
</dbReference>
<keyword evidence="3 6" id="KW-0326">Glycosidase</keyword>
<evidence type="ECO:0000256" key="4">
    <source>
        <dbReference type="SAM" id="MobiDB-lite"/>
    </source>
</evidence>
<sequence>MCLCRKSWKQARTEGKTVNRDSSEEIHQKRFRRSQKKHDLPRKERREKGKIMKKAWWKESVVYQIYPRSFCDSNGDGIGDLKGITSKLDYLKELGIDVIWLSPVYKSPNDDNGYDISDYEDIMDEFGTMEDFDELLEQAHARGIRLVMDLVVNHTSDEHPWFLESRKSRDNPKRDYYIWRDPVDGHEPTNWGSAFSGSAWQWDQKTGQYYLHLFSKKQPDLNWDNQKVRRDIFDMMTRWCQKGIDGFRMDVISLISKPEVFADAPTNGGIYGAFDAVANGPHVHDYLQEMNREVLSRFDIMTVGETAGVTLDEAKKYANSQGTELGMVFQFEHVGLDEDPHVPYKWSTRKMPLVPLKENLTKWQLGLDGCAWNSLYFCNHDQPRIVSRLGDDSDQYRERSAKAIATVLHMMQGTPYVYQGEELGMTNVGFTSVDQFRDLESINAYHELTEKAGMDPADLLPKIAHKSRDNARTPMQWSDAPQAGFTSGRPWIDVNPNYVRVNAEEQMDRKDSVFHYYQKLIALRHSSDLIVYGHYQLLLAEDPDLFVYRRELDQRRMLVVANLSGHEREYEIPSDFAKGRVLIQNISEHDIHDGKLAPYEAYVLEV</sequence>
<dbReference type="GO" id="GO:0009313">
    <property type="term" value="P:oligosaccharide catabolic process"/>
    <property type="evidence" value="ECO:0007669"/>
    <property type="project" value="TreeGrafter"/>
</dbReference>
<dbReference type="PANTHER" id="PTHR10357:SF184">
    <property type="entry name" value="OLIGO-1,6-GLUCOSIDASE 1"/>
    <property type="match status" value="1"/>
</dbReference>
<dbReference type="InterPro" id="IPR006047">
    <property type="entry name" value="GH13_cat_dom"/>
</dbReference>
<proteinExistence type="inferred from homology"/>
<dbReference type="Gene3D" id="2.60.40.1180">
    <property type="entry name" value="Golgi alpha-mannosidase II"/>
    <property type="match status" value="1"/>
</dbReference>
<feature type="domain" description="Glycosyl hydrolase family 13 catalytic" evidence="5">
    <location>
        <begin position="64"/>
        <end position="472"/>
    </location>
</feature>
<evidence type="ECO:0000256" key="3">
    <source>
        <dbReference type="ARBA" id="ARBA00023295"/>
    </source>
</evidence>
<dbReference type="CDD" id="cd11333">
    <property type="entry name" value="AmyAc_SI_OligoGlu_DGase"/>
    <property type="match status" value="1"/>
</dbReference>
<evidence type="ECO:0000256" key="2">
    <source>
        <dbReference type="ARBA" id="ARBA00022801"/>
    </source>
</evidence>
<dbReference type="InterPro" id="IPR045857">
    <property type="entry name" value="O16G_dom_2"/>
</dbReference>
<reference evidence="6" key="1">
    <citation type="submission" date="2009-04" db="EMBL/GenBank/DDBJ databases">
        <authorList>
            <person name="Weinstock G."/>
            <person name="Sodergren E."/>
            <person name="Clifton S."/>
            <person name="Fulton L."/>
            <person name="Fulton B."/>
            <person name="Courtney L."/>
            <person name="Fronick C."/>
            <person name="Harrison M."/>
            <person name="Strong C."/>
            <person name="Farmer C."/>
            <person name="Delahaunty K."/>
            <person name="Markovic C."/>
            <person name="Hall O."/>
            <person name="Minx P."/>
            <person name="Tomlinson C."/>
            <person name="Mitreva M."/>
            <person name="Nelson J."/>
            <person name="Hou S."/>
            <person name="Wollam A."/>
            <person name="Pepin K.H."/>
            <person name="Johnson M."/>
            <person name="Bhonagiri V."/>
            <person name="Nash W.E."/>
            <person name="Warren W."/>
            <person name="Chinwalla A."/>
            <person name="Mardis E.R."/>
            <person name="Wilson R.K."/>
        </authorList>
    </citation>
    <scope>NUCLEOTIDE SEQUENCE [LARGE SCALE GENOMIC DNA]</scope>
    <source>
        <strain evidence="6">DSM 14600</strain>
    </source>
</reference>
<dbReference type="HOGENOM" id="CLU_006462_1_1_9"/>
<feature type="compositionally biased region" description="Basic and acidic residues" evidence="4">
    <location>
        <begin position="37"/>
        <end position="47"/>
    </location>
</feature>
<dbReference type="FunFam" id="3.20.20.80:FF:000064">
    <property type="entry name" value="Oligo-1,6-glucosidase"/>
    <property type="match status" value="2"/>
</dbReference>
<dbReference type="GO" id="GO:0004556">
    <property type="term" value="F:alpha-amylase activity"/>
    <property type="evidence" value="ECO:0007669"/>
    <property type="project" value="TreeGrafter"/>
</dbReference>
<evidence type="ECO:0000259" key="5">
    <source>
        <dbReference type="SMART" id="SM00642"/>
    </source>
</evidence>